<dbReference type="PANTHER" id="PTHR31301">
    <property type="entry name" value="LOB DOMAIN-CONTAINING PROTEIN 4-RELATED"/>
    <property type="match status" value="1"/>
</dbReference>
<protein>
    <recommendedName>
        <fullName evidence="4">LOB domain-containing protein</fullName>
    </recommendedName>
</protein>
<evidence type="ECO:0000313" key="6">
    <source>
        <dbReference type="Proteomes" id="UP001417504"/>
    </source>
</evidence>
<comment type="similarity">
    <text evidence="1">Belongs to the LOB domain-containing protein family.</text>
</comment>
<evidence type="ECO:0000313" key="5">
    <source>
        <dbReference type="EMBL" id="KAK9131161.1"/>
    </source>
</evidence>
<evidence type="ECO:0000256" key="2">
    <source>
        <dbReference type="SAM" id="MobiDB-lite"/>
    </source>
</evidence>
<keyword evidence="6" id="KW-1185">Reference proteome</keyword>
<keyword evidence="3" id="KW-0472">Membrane</keyword>
<feature type="region of interest" description="Disordered" evidence="2">
    <location>
        <begin position="156"/>
        <end position="198"/>
    </location>
</feature>
<reference evidence="5 6" key="1">
    <citation type="submission" date="2024-01" db="EMBL/GenBank/DDBJ databases">
        <title>Genome assemblies of Stephania.</title>
        <authorList>
            <person name="Yang L."/>
        </authorList>
    </citation>
    <scope>NUCLEOTIDE SEQUENCE [LARGE SCALE GENOMIC DNA]</scope>
    <source>
        <strain evidence="5">QJT</strain>
        <tissue evidence="5">Leaf</tissue>
    </source>
</reference>
<dbReference type="PANTHER" id="PTHR31301:SF186">
    <property type="entry name" value="OS09G0364100 PROTEIN"/>
    <property type="match status" value="1"/>
</dbReference>
<dbReference type="InterPro" id="IPR004883">
    <property type="entry name" value="LOB"/>
</dbReference>
<accession>A0AAP0JDJ8</accession>
<keyword evidence="3" id="KW-0812">Transmembrane</keyword>
<dbReference type="Proteomes" id="UP001417504">
    <property type="component" value="Unassembled WGS sequence"/>
</dbReference>
<feature type="transmembrane region" description="Helical" evidence="3">
    <location>
        <begin position="208"/>
        <end position="235"/>
    </location>
</feature>
<dbReference type="PROSITE" id="PS50891">
    <property type="entry name" value="LOB"/>
    <property type="match status" value="1"/>
</dbReference>
<dbReference type="EMBL" id="JBBNAE010000004">
    <property type="protein sequence ID" value="KAK9131161.1"/>
    <property type="molecule type" value="Genomic_DNA"/>
</dbReference>
<feature type="compositionally biased region" description="Basic and acidic residues" evidence="2">
    <location>
        <begin position="349"/>
        <end position="373"/>
    </location>
</feature>
<dbReference type="Pfam" id="PF03195">
    <property type="entry name" value="LOB"/>
    <property type="match status" value="1"/>
</dbReference>
<keyword evidence="3" id="KW-1133">Transmembrane helix</keyword>
<organism evidence="5 6">
    <name type="scientific">Stephania japonica</name>
    <dbReference type="NCBI Taxonomy" id="461633"/>
    <lineage>
        <taxon>Eukaryota</taxon>
        <taxon>Viridiplantae</taxon>
        <taxon>Streptophyta</taxon>
        <taxon>Embryophyta</taxon>
        <taxon>Tracheophyta</taxon>
        <taxon>Spermatophyta</taxon>
        <taxon>Magnoliopsida</taxon>
        <taxon>Ranunculales</taxon>
        <taxon>Menispermaceae</taxon>
        <taxon>Menispermoideae</taxon>
        <taxon>Cissampelideae</taxon>
        <taxon>Stephania</taxon>
    </lineage>
</organism>
<feature type="compositionally biased region" description="Low complexity" evidence="2">
    <location>
        <begin position="1"/>
        <end position="12"/>
    </location>
</feature>
<comment type="caution">
    <text evidence="5">The sequence shown here is derived from an EMBL/GenBank/DDBJ whole genome shotgun (WGS) entry which is preliminary data.</text>
</comment>
<evidence type="ECO:0000256" key="3">
    <source>
        <dbReference type="SAM" id="Phobius"/>
    </source>
</evidence>
<dbReference type="AlphaFoldDB" id="A0AAP0JDJ8"/>
<name>A0AAP0JDJ8_9MAGN</name>
<evidence type="ECO:0000256" key="1">
    <source>
        <dbReference type="ARBA" id="ARBA00005474"/>
    </source>
</evidence>
<proteinExistence type="inferred from homology"/>
<sequence>MTHNQNQNQNQNQHHHHHPHPPPPPPPPRAREEGPTIRSSHPACAACRYQRRKCTPECLLAKHFPPDRQEEFLNAHKLFGVSNIVKTIKLIRAAGNRPPSDVDEAMKTMIYQSNVRAADPVGGCCRVIWDLQQQIDMHAAELSHVRRQLAFFRAHHRQQQMQQTTDPDALLPPPPPPRHLMDHSSSSHTPSSPSSSSANNVFSYNNSIIIIIIIMVKIAVSCKISCFLLILFLIINKNQQQQQQLMFHNLTLNDHHSQELLGLEEQLVQNSCPNSNFQGLDQWLVHDPSRSSVDGAEIHNQQQEEEHEQKIIIRNLINEKPCKRKREDEDPPKVSIQVISGRVAEDDDQKQKMEVEEKEAKSNEKIEEQNEELKGVVPLLCSTSNKAL</sequence>
<gene>
    <name evidence="5" type="ORF">Sjap_011648</name>
</gene>
<feature type="region of interest" description="Disordered" evidence="2">
    <location>
        <begin position="1"/>
        <end position="38"/>
    </location>
</feature>
<feature type="compositionally biased region" description="Low complexity" evidence="2">
    <location>
        <begin position="184"/>
        <end position="198"/>
    </location>
</feature>
<feature type="region of interest" description="Disordered" evidence="2">
    <location>
        <begin position="322"/>
        <end position="373"/>
    </location>
</feature>
<evidence type="ECO:0000259" key="4">
    <source>
        <dbReference type="PROSITE" id="PS50891"/>
    </source>
</evidence>
<feature type="domain" description="LOB" evidence="4">
    <location>
        <begin position="42"/>
        <end position="149"/>
    </location>
</feature>